<dbReference type="OrthoDB" id="5245086at2"/>
<name>A0A066Z6E2_9ACTN</name>
<dbReference type="Proteomes" id="UP000027178">
    <property type="component" value="Unassembled WGS sequence"/>
</dbReference>
<evidence type="ECO:0000313" key="1">
    <source>
        <dbReference type="EMBL" id="KDN85705.1"/>
    </source>
</evidence>
<evidence type="ECO:0000313" key="2">
    <source>
        <dbReference type="Proteomes" id="UP000027178"/>
    </source>
</evidence>
<comment type="caution">
    <text evidence="1">The sequence shown here is derived from an EMBL/GenBank/DDBJ whole genome shotgun (WGS) entry which is preliminary data.</text>
</comment>
<sequence length="115" mass="13032">MMMSRTRENVTWQSKDGSWNIGFYAFTGHWEYGDGNHDEFDPEWDVDYHKDEFWFLSTGHPNPEAAYEAYCAEEPNPGYTMILAWTAENASRIEELEAIAAAFAAPGAGRGVCLL</sequence>
<accession>A0A066Z6E2</accession>
<keyword evidence="2" id="KW-1185">Reference proteome</keyword>
<organism evidence="1 2">
    <name type="scientific">Kitasatospora cheerisanensis KCTC 2395</name>
    <dbReference type="NCBI Taxonomy" id="1348663"/>
    <lineage>
        <taxon>Bacteria</taxon>
        <taxon>Bacillati</taxon>
        <taxon>Actinomycetota</taxon>
        <taxon>Actinomycetes</taxon>
        <taxon>Kitasatosporales</taxon>
        <taxon>Streptomycetaceae</taxon>
        <taxon>Kitasatospora</taxon>
    </lineage>
</organism>
<dbReference type="HOGENOM" id="CLU_2168878_0_0_11"/>
<reference evidence="1 2" key="1">
    <citation type="submission" date="2014-05" db="EMBL/GenBank/DDBJ databases">
        <title>Draft Genome Sequence of Kitasatospora cheerisanensis KCTC 2395.</title>
        <authorList>
            <person name="Nam D.H."/>
        </authorList>
    </citation>
    <scope>NUCLEOTIDE SEQUENCE [LARGE SCALE GENOMIC DNA]</scope>
    <source>
        <strain evidence="1 2">KCTC 2395</strain>
    </source>
</reference>
<proteinExistence type="predicted"/>
<dbReference type="EMBL" id="JNBY01000079">
    <property type="protein sequence ID" value="KDN85705.1"/>
    <property type="molecule type" value="Genomic_DNA"/>
</dbReference>
<dbReference type="RefSeq" id="WP_035862424.1">
    <property type="nucleotide sequence ID" value="NZ_KK853997.1"/>
</dbReference>
<gene>
    <name evidence="1" type="ORF">KCH_25330</name>
</gene>
<dbReference type="PATRIC" id="fig|1348663.4.peg.2451"/>
<protein>
    <submittedName>
        <fullName evidence="1">Uncharacterized protein</fullName>
    </submittedName>
</protein>
<dbReference type="AlphaFoldDB" id="A0A066Z6E2"/>